<dbReference type="EMBL" id="JBHMBK010000003">
    <property type="protein sequence ID" value="MFB9683862.1"/>
    <property type="molecule type" value="Genomic_DNA"/>
</dbReference>
<sequence length="520" mass="52972">MFGIIRPCGHRLAEDLHADWLAHLCGLCLTLRDEHGQFARVVTNYDGLIISVLAEAQTPRADGRREAGPCPLRGMQTASVAHGEGARLAAAVSLVLAAAKVGDHVEDGDGAFGRRPVAAAARRVAARWGAQGRRTGGQVGFDTTVLTEAVEGQGALEASIRLGDSPLLATEPAERATAAAFARTAELAGKPANAAPLAEAGRLFGRVAHLLDAVEDYASDAAAGVWNPLLATGTGPEEARRLCDDAVLGVELALREAEFARPALVHALLVHELRQAVRRAFGHGSSHGHGPEQHECPASGPGSGATGSSPSADDASLECSSWPGGPAGQQPPPGWIGPGPTPQQHPHQPPPGWIGRGPAPQQHPHQVPPGWTGSPQPHGSPPPGPVPPPGAPGGRGPGGPGGPGGRGPGGPNGPGGRGPGGPGGPGGPRDPKDPGNSGKHGKSGPYDGKGGGLWYPKFAVPPKKRTAFLGCALIPYMCCTCQFCCRDPYPGPFSGKPHDAWGCDCDCSCCECCSCCDCGC</sequence>
<keyword evidence="3" id="KW-1185">Reference proteome</keyword>
<organism evidence="2 3">
    <name type="scientific">Amycolatopsis plumensis</name>
    <dbReference type="NCBI Taxonomy" id="236508"/>
    <lineage>
        <taxon>Bacteria</taxon>
        <taxon>Bacillati</taxon>
        <taxon>Actinomycetota</taxon>
        <taxon>Actinomycetes</taxon>
        <taxon>Pseudonocardiales</taxon>
        <taxon>Pseudonocardiaceae</taxon>
        <taxon>Amycolatopsis</taxon>
    </lineage>
</organism>
<gene>
    <name evidence="2" type="ORF">ACFFTO_06650</name>
</gene>
<evidence type="ECO:0000256" key="1">
    <source>
        <dbReference type="SAM" id="MobiDB-lite"/>
    </source>
</evidence>
<feature type="compositionally biased region" description="Low complexity" evidence="1">
    <location>
        <begin position="358"/>
        <end position="377"/>
    </location>
</feature>
<dbReference type="InterPro" id="IPR043740">
    <property type="entry name" value="DUF5685"/>
</dbReference>
<feature type="compositionally biased region" description="Pro residues" evidence="1">
    <location>
        <begin position="378"/>
        <end position="391"/>
    </location>
</feature>
<reference evidence="2 3" key="1">
    <citation type="submission" date="2024-09" db="EMBL/GenBank/DDBJ databases">
        <authorList>
            <person name="Sun Q."/>
            <person name="Mori K."/>
        </authorList>
    </citation>
    <scope>NUCLEOTIDE SEQUENCE [LARGE SCALE GENOMIC DNA]</scope>
    <source>
        <strain evidence="2 3">JCM 13852</strain>
    </source>
</reference>
<feature type="region of interest" description="Disordered" evidence="1">
    <location>
        <begin position="282"/>
        <end position="451"/>
    </location>
</feature>
<dbReference type="Proteomes" id="UP001589535">
    <property type="component" value="Unassembled WGS sequence"/>
</dbReference>
<feature type="compositionally biased region" description="Pro residues" evidence="1">
    <location>
        <begin position="329"/>
        <end position="352"/>
    </location>
</feature>
<name>A0ABV5TXL1_9PSEU</name>
<protein>
    <submittedName>
        <fullName evidence="2">DUF5685 family protein</fullName>
    </submittedName>
</protein>
<dbReference type="RefSeq" id="WP_378190212.1">
    <property type="nucleotide sequence ID" value="NZ_JBHMBK010000003.1"/>
</dbReference>
<dbReference type="Pfam" id="PF18937">
    <property type="entry name" value="DUF5685"/>
    <property type="match status" value="1"/>
</dbReference>
<accession>A0ABV5TXL1</accession>
<comment type="caution">
    <text evidence="2">The sequence shown here is derived from an EMBL/GenBank/DDBJ whole genome shotgun (WGS) entry which is preliminary data.</text>
</comment>
<evidence type="ECO:0000313" key="2">
    <source>
        <dbReference type="EMBL" id="MFB9683862.1"/>
    </source>
</evidence>
<proteinExistence type="predicted"/>
<feature type="compositionally biased region" description="Gly residues" evidence="1">
    <location>
        <begin position="392"/>
        <end position="427"/>
    </location>
</feature>
<evidence type="ECO:0000313" key="3">
    <source>
        <dbReference type="Proteomes" id="UP001589535"/>
    </source>
</evidence>